<reference evidence="1" key="1">
    <citation type="submission" date="2022-12" db="EMBL/GenBank/DDBJ databases">
        <title>Draft Genome Sequences of Bacillus licheniformis and Bacillus paralicheniformis strains isolated from Irish skim milk powders.</title>
        <authorList>
            <person name="Lourenco A."/>
            <person name="Li F."/>
            <person name="Geraldine D."/>
            <person name="Tobin J.T."/>
            <person name="Butler F."/>
            <person name="Jordan K."/>
            <person name="Obrien T."/>
        </authorList>
    </citation>
    <scope>NUCLEOTIDE SEQUENCE</scope>
    <source>
        <strain evidence="1">3370</strain>
    </source>
</reference>
<sequence>EPSYIRRFLKFLIVPESGELHNKIEGNHIYYGFPLFLRIYQEQRKNIKSACIKTIHPAYTRDY</sequence>
<dbReference type="RefSeq" id="WP_274685467.1">
    <property type="nucleotide sequence ID" value="NZ_JARAFO010000018.1"/>
</dbReference>
<dbReference type="EMBL" id="JARAFO010000018">
    <property type="protein sequence ID" value="MDE1452297.1"/>
    <property type="molecule type" value="Genomic_DNA"/>
</dbReference>
<dbReference type="Proteomes" id="UP001216709">
    <property type="component" value="Unassembled WGS sequence"/>
</dbReference>
<comment type="caution">
    <text evidence="1">The sequence shown here is derived from an EMBL/GenBank/DDBJ whole genome shotgun (WGS) entry which is preliminary data.</text>
</comment>
<dbReference type="AlphaFoldDB" id="A0AAW6KAG1"/>
<feature type="non-terminal residue" evidence="1">
    <location>
        <position position="1"/>
    </location>
</feature>
<evidence type="ECO:0000313" key="2">
    <source>
        <dbReference type="Proteomes" id="UP001216709"/>
    </source>
</evidence>
<accession>A0AAW6KAG1</accession>
<gene>
    <name evidence="1" type="ORF">PVN32_08955</name>
</gene>
<evidence type="ECO:0000313" key="1">
    <source>
        <dbReference type="EMBL" id="MDE1452297.1"/>
    </source>
</evidence>
<name>A0AAW6KAG1_9BACI</name>
<organism evidence="1 2">
    <name type="scientific">Bacillus paralicheniformis</name>
    <dbReference type="NCBI Taxonomy" id="1648923"/>
    <lineage>
        <taxon>Bacteria</taxon>
        <taxon>Bacillati</taxon>
        <taxon>Bacillota</taxon>
        <taxon>Bacilli</taxon>
        <taxon>Bacillales</taxon>
        <taxon>Bacillaceae</taxon>
        <taxon>Bacillus</taxon>
    </lineage>
</organism>
<protein>
    <submittedName>
        <fullName evidence="1">Uncharacterized protein</fullName>
    </submittedName>
</protein>
<proteinExistence type="predicted"/>